<organism evidence="2 3">
    <name type="scientific">Posidoniimonas corsicana</name>
    <dbReference type="NCBI Taxonomy" id="1938618"/>
    <lineage>
        <taxon>Bacteria</taxon>
        <taxon>Pseudomonadati</taxon>
        <taxon>Planctomycetota</taxon>
        <taxon>Planctomycetia</taxon>
        <taxon>Pirellulales</taxon>
        <taxon>Lacipirellulaceae</taxon>
        <taxon>Posidoniimonas</taxon>
    </lineage>
</organism>
<evidence type="ECO:0000313" key="3">
    <source>
        <dbReference type="Proteomes" id="UP000316714"/>
    </source>
</evidence>
<reference evidence="2 3" key="1">
    <citation type="submission" date="2019-02" db="EMBL/GenBank/DDBJ databases">
        <title>Deep-cultivation of Planctomycetes and their phenomic and genomic characterization uncovers novel biology.</title>
        <authorList>
            <person name="Wiegand S."/>
            <person name="Jogler M."/>
            <person name="Boedeker C."/>
            <person name="Pinto D."/>
            <person name="Vollmers J."/>
            <person name="Rivas-Marin E."/>
            <person name="Kohn T."/>
            <person name="Peeters S.H."/>
            <person name="Heuer A."/>
            <person name="Rast P."/>
            <person name="Oberbeckmann S."/>
            <person name="Bunk B."/>
            <person name="Jeske O."/>
            <person name="Meyerdierks A."/>
            <person name="Storesund J.E."/>
            <person name="Kallscheuer N."/>
            <person name="Luecker S."/>
            <person name="Lage O.M."/>
            <person name="Pohl T."/>
            <person name="Merkel B.J."/>
            <person name="Hornburger P."/>
            <person name="Mueller R.-W."/>
            <person name="Bruemmer F."/>
            <person name="Labrenz M."/>
            <person name="Spormann A.M."/>
            <person name="Op Den Camp H."/>
            <person name="Overmann J."/>
            <person name="Amann R."/>
            <person name="Jetten M.S.M."/>
            <person name="Mascher T."/>
            <person name="Medema M.H."/>
            <person name="Devos D.P."/>
            <person name="Kaster A.-K."/>
            <person name="Ovreas L."/>
            <person name="Rohde M."/>
            <person name="Galperin M.Y."/>
            <person name="Jogler C."/>
        </authorList>
    </citation>
    <scope>NUCLEOTIDE SEQUENCE [LARGE SCALE GENOMIC DNA]</scope>
    <source>
        <strain evidence="2 3">KOR34</strain>
    </source>
</reference>
<dbReference type="Pfam" id="PF10881">
    <property type="entry name" value="DUF2726"/>
    <property type="match status" value="1"/>
</dbReference>
<evidence type="ECO:0000259" key="1">
    <source>
        <dbReference type="Pfam" id="PF10881"/>
    </source>
</evidence>
<comment type="caution">
    <text evidence="2">The sequence shown here is derived from an EMBL/GenBank/DDBJ whole genome shotgun (WGS) entry which is preliminary data.</text>
</comment>
<dbReference type="Proteomes" id="UP000316714">
    <property type="component" value="Unassembled WGS sequence"/>
</dbReference>
<sequence>MPRRSPPQDSQEKSPYTAQPRLISAGELRFYHTVLEPSFGNRFYIGVQVPMTAVLRVNDEQWDRAAGRRIRQKRLDFVLAYAKTFRVAAVVELDDLSHRDSERRRRDRFVGRALQEAGVLLIRIPVYRKYDAKRIRAIVNRRLREQRMRDRAGGV</sequence>
<accession>A0A5C5VB46</accession>
<proteinExistence type="predicted"/>
<dbReference type="OrthoDB" id="9813328at2"/>
<keyword evidence="3" id="KW-1185">Reference proteome</keyword>
<dbReference type="EMBL" id="SIHJ01000001">
    <property type="protein sequence ID" value="TWT35230.1"/>
    <property type="molecule type" value="Genomic_DNA"/>
</dbReference>
<evidence type="ECO:0000313" key="2">
    <source>
        <dbReference type="EMBL" id="TWT35230.1"/>
    </source>
</evidence>
<dbReference type="RefSeq" id="WP_146561239.1">
    <property type="nucleotide sequence ID" value="NZ_SIHJ01000001.1"/>
</dbReference>
<dbReference type="AlphaFoldDB" id="A0A5C5VB46"/>
<protein>
    <recommendedName>
        <fullName evidence="1">DUF2726 domain-containing protein</fullName>
    </recommendedName>
</protein>
<dbReference type="InterPro" id="IPR024402">
    <property type="entry name" value="DUF2726"/>
</dbReference>
<name>A0A5C5VB46_9BACT</name>
<gene>
    <name evidence="2" type="ORF">KOR34_01180</name>
</gene>
<feature type="domain" description="DUF2726" evidence="1">
    <location>
        <begin position="22"/>
        <end position="139"/>
    </location>
</feature>